<dbReference type="PANTHER" id="PTHR47751:SF1">
    <property type="entry name" value="SUPERFAMILY HYDROLASE, PUTATIVE (AFU_ORTHOLOGUE AFUA_2G16580)-RELATED"/>
    <property type="match status" value="1"/>
</dbReference>
<sequence>MKFRKTILKQAVLAATVAAVYGFGVNTVDAANVAYVPIPSNAKHIAEAQQQVIPTTNAQDKINSPMNQPEALKLESKWDKIFPKSDKVDHRKVTFVNRYGITLVGDLYTPKAGTGKMAAIAVAGPFGAVKEQTSGLYAQSLAEQGFVTIAFDPSYTGESGGTPRNMASPDINTEDFSAAIDFLGSLDNVDRDNIGLMGICGFGGMALSDAAMDKRVKAVATSVLYDMSRSIGQGLNDYYTAEDRDKVLHYLADKRWEMVDRGTTAPGYHEVPIVNGELITLTDGHLLPEVASPDMDPVGKQFFDFYRTGRGYHPRSINSTTAWVDVMPYGFMNFSMSAHLDEIAPRPVLLVTGENAHSRYMSEDVMKALTGDNKQLLVVPGATHVDLYDKTDMIPFKEITEFFHKNLK</sequence>
<feature type="domain" description="Xaa-Pro dipeptidyl-peptidase-like" evidence="2">
    <location>
        <begin position="100"/>
        <end position="223"/>
    </location>
</feature>
<evidence type="ECO:0000313" key="3">
    <source>
        <dbReference type="EMBL" id="SUP43273.1"/>
    </source>
</evidence>
<evidence type="ECO:0000256" key="1">
    <source>
        <dbReference type="SAM" id="SignalP"/>
    </source>
</evidence>
<evidence type="ECO:0000313" key="4">
    <source>
        <dbReference type="Proteomes" id="UP000255367"/>
    </source>
</evidence>
<keyword evidence="1" id="KW-0732">Signal</keyword>
<dbReference type="InterPro" id="IPR051411">
    <property type="entry name" value="Polyketide_trans_af380"/>
</dbReference>
<organism evidence="3 4">
    <name type="scientific">Veillonella criceti</name>
    <dbReference type="NCBI Taxonomy" id="103891"/>
    <lineage>
        <taxon>Bacteria</taxon>
        <taxon>Bacillati</taxon>
        <taxon>Bacillota</taxon>
        <taxon>Negativicutes</taxon>
        <taxon>Veillonellales</taxon>
        <taxon>Veillonellaceae</taxon>
        <taxon>Veillonella</taxon>
    </lineage>
</organism>
<dbReference type="GO" id="GO:0016787">
    <property type="term" value="F:hydrolase activity"/>
    <property type="evidence" value="ECO:0007669"/>
    <property type="project" value="InterPro"/>
</dbReference>
<accession>A0A380NMA7</accession>
<keyword evidence="4" id="KW-1185">Reference proteome</keyword>
<proteinExistence type="predicted"/>
<name>A0A380NMA7_9FIRM</name>
<dbReference type="SUPFAM" id="SSF53474">
    <property type="entry name" value="alpha/beta-Hydrolases"/>
    <property type="match status" value="1"/>
</dbReference>
<dbReference type="Gene3D" id="3.40.50.1820">
    <property type="entry name" value="alpha/beta hydrolase"/>
    <property type="match status" value="1"/>
</dbReference>
<dbReference type="Gene3D" id="1.10.10.800">
    <property type="match status" value="1"/>
</dbReference>
<dbReference type="AlphaFoldDB" id="A0A380NMA7"/>
<dbReference type="InterPro" id="IPR029058">
    <property type="entry name" value="AB_hydrolase_fold"/>
</dbReference>
<feature type="signal peptide" evidence="1">
    <location>
        <begin position="1"/>
        <end position="30"/>
    </location>
</feature>
<gene>
    <name evidence="3" type="ORF">NCTC12020_01128</name>
</gene>
<feature type="chain" id="PRO_5016690914" evidence="1">
    <location>
        <begin position="31"/>
        <end position="408"/>
    </location>
</feature>
<dbReference type="Proteomes" id="UP000255367">
    <property type="component" value="Unassembled WGS sequence"/>
</dbReference>
<protein>
    <submittedName>
        <fullName evidence="3">Uncharacterized conserved protein</fullName>
    </submittedName>
</protein>
<evidence type="ECO:0000259" key="2">
    <source>
        <dbReference type="Pfam" id="PF02129"/>
    </source>
</evidence>
<reference evidence="3 4" key="1">
    <citation type="submission" date="2018-06" db="EMBL/GenBank/DDBJ databases">
        <authorList>
            <consortium name="Pathogen Informatics"/>
            <person name="Doyle S."/>
        </authorList>
    </citation>
    <scope>NUCLEOTIDE SEQUENCE [LARGE SCALE GENOMIC DNA]</scope>
    <source>
        <strain evidence="3 4">NCTC12020</strain>
    </source>
</reference>
<dbReference type="Pfam" id="PF02129">
    <property type="entry name" value="Peptidase_S15"/>
    <property type="match status" value="1"/>
</dbReference>
<dbReference type="PANTHER" id="PTHR47751">
    <property type="entry name" value="SUPERFAMILY HYDROLASE, PUTATIVE (AFU_ORTHOLOGUE AFUA_2G16580)-RELATED"/>
    <property type="match status" value="1"/>
</dbReference>
<dbReference type="RefSeq" id="WP_172460566.1">
    <property type="nucleotide sequence ID" value="NZ_UHIO01000001.1"/>
</dbReference>
<dbReference type="InterPro" id="IPR000383">
    <property type="entry name" value="Xaa-Pro-like_dom"/>
</dbReference>
<dbReference type="EMBL" id="UHIO01000001">
    <property type="protein sequence ID" value="SUP43273.1"/>
    <property type="molecule type" value="Genomic_DNA"/>
</dbReference>